<reference evidence="4" key="2">
    <citation type="submission" date="2020-11" db="EMBL/GenBank/DDBJ databases">
        <authorList>
            <person name="McCartney M.A."/>
            <person name="Auch B."/>
            <person name="Kono T."/>
            <person name="Mallez S."/>
            <person name="Becker A."/>
            <person name="Gohl D.M."/>
            <person name="Silverstein K.A.T."/>
            <person name="Koren S."/>
            <person name="Bechman K.B."/>
            <person name="Herman A."/>
            <person name="Abrahante J.E."/>
            <person name="Garbe J."/>
        </authorList>
    </citation>
    <scope>NUCLEOTIDE SEQUENCE</scope>
    <source>
        <strain evidence="4">Duluth1</strain>
        <tissue evidence="4">Whole animal</tissue>
    </source>
</reference>
<dbReference type="Gene3D" id="1.10.510.10">
    <property type="entry name" value="Transferase(Phosphotransferase) domain 1"/>
    <property type="match status" value="1"/>
</dbReference>
<dbReference type="InterPro" id="IPR011009">
    <property type="entry name" value="Kinase-like_dom_sf"/>
</dbReference>
<feature type="domain" description="Protein kinase" evidence="3">
    <location>
        <begin position="1"/>
        <end position="72"/>
    </location>
</feature>
<accession>A0A9D4CSX0</accession>
<evidence type="ECO:0000256" key="2">
    <source>
        <dbReference type="ARBA" id="ARBA00022840"/>
    </source>
</evidence>
<proteinExistence type="predicted"/>
<reference evidence="4" key="1">
    <citation type="journal article" date="2019" name="bioRxiv">
        <title>The Genome of the Zebra Mussel, Dreissena polymorpha: A Resource for Invasive Species Research.</title>
        <authorList>
            <person name="McCartney M.A."/>
            <person name="Auch B."/>
            <person name="Kono T."/>
            <person name="Mallez S."/>
            <person name="Zhang Y."/>
            <person name="Obille A."/>
            <person name="Becker A."/>
            <person name="Abrahante J.E."/>
            <person name="Garbe J."/>
            <person name="Badalamenti J.P."/>
            <person name="Herman A."/>
            <person name="Mangelson H."/>
            <person name="Liachko I."/>
            <person name="Sullivan S."/>
            <person name="Sone E.D."/>
            <person name="Koren S."/>
            <person name="Silverstein K.A.T."/>
            <person name="Beckman K.B."/>
            <person name="Gohl D.M."/>
        </authorList>
    </citation>
    <scope>NUCLEOTIDE SEQUENCE</scope>
    <source>
        <strain evidence="4">Duluth1</strain>
        <tissue evidence="4">Whole animal</tissue>
    </source>
</reference>
<name>A0A9D4CSX0_DREPO</name>
<sequence length="72" mass="8049">MRNVGHLISVIKIIQGTYSDLFVLNLQIADGMAYLGANNCIHRDLRARHIVVGPNNEVKVAHFQLARIIRGN</sequence>
<evidence type="ECO:0000259" key="3">
    <source>
        <dbReference type="PROSITE" id="PS50011"/>
    </source>
</evidence>
<evidence type="ECO:0000313" key="4">
    <source>
        <dbReference type="EMBL" id="KAH3731059.1"/>
    </source>
</evidence>
<dbReference type="Pfam" id="PF07714">
    <property type="entry name" value="PK_Tyr_Ser-Thr"/>
    <property type="match status" value="1"/>
</dbReference>
<dbReference type="PANTHER" id="PTHR24418">
    <property type="entry name" value="TYROSINE-PROTEIN KINASE"/>
    <property type="match status" value="1"/>
</dbReference>
<gene>
    <name evidence="4" type="ORF">DPMN_057064</name>
</gene>
<dbReference type="InterPro" id="IPR001245">
    <property type="entry name" value="Ser-Thr/Tyr_kinase_cat_dom"/>
</dbReference>
<dbReference type="SUPFAM" id="SSF56112">
    <property type="entry name" value="Protein kinase-like (PK-like)"/>
    <property type="match status" value="1"/>
</dbReference>
<dbReference type="Proteomes" id="UP000828390">
    <property type="component" value="Unassembled WGS sequence"/>
</dbReference>
<keyword evidence="5" id="KW-1185">Reference proteome</keyword>
<comment type="caution">
    <text evidence="4">The sequence shown here is derived from an EMBL/GenBank/DDBJ whole genome shotgun (WGS) entry which is preliminary data.</text>
</comment>
<keyword evidence="1" id="KW-0547">Nucleotide-binding</keyword>
<dbReference type="InterPro" id="IPR050198">
    <property type="entry name" value="Non-receptor_tyrosine_kinases"/>
</dbReference>
<dbReference type="PROSITE" id="PS50011">
    <property type="entry name" value="PROTEIN_KINASE_DOM"/>
    <property type="match status" value="1"/>
</dbReference>
<evidence type="ECO:0000313" key="5">
    <source>
        <dbReference type="Proteomes" id="UP000828390"/>
    </source>
</evidence>
<protein>
    <recommendedName>
        <fullName evidence="3">Protein kinase domain-containing protein</fullName>
    </recommendedName>
</protein>
<dbReference type="GO" id="GO:0004672">
    <property type="term" value="F:protein kinase activity"/>
    <property type="evidence" value="ECO:0007669"/>
    <property type="project" value="InterPro"/>
</dbReference>
<dbReference type="GO" id="GO:0005524">
    <property type="term" value="F:ATP binding"/>
    <property type="evidence" value="ECO:0007669"/>
    <property type="project" value="UniProtKB-KW"/>
</dbReference>
<dbReference type="InterPro" id="IPR000719">
    <property type="entry name" value="Prot_kinase_dom"/>
</dbReference>
<keyword evidence="2" id="KW-0067">ATP-binding</keyword>
<evidence type="ECO:0000256" key="1">
    <source>
        <dbReference type="ARBA" id="ARBA00022741"/>
    </source>
</evidence>
<organism evidence="4 5">
    <name type="scientific">Dreissena polymorpha</name>
    <name type="common">Zebra mussel</name>
    <name type="synonym">Mytilus polymorpha</name>
    <dbReference type="NCBI Taxonomy" id="45954"/>
    <lineage>
        <taxon>Eukaryota</taxon>
        <taxon>Metazoa</taxon>
        <taxon>Spiralia</taxon>
        <taxon>Lophotrochozoa</taxon>
        <taxon>Mollusca</taxon>
        <taxon>Bivalvia</taxon>
        <taxon>Autobranchia</taxon>
        <taxon>Heteroconchia</taxon>
        <taxon>Euheterodonta</taxon>
        <taxon>Imparidentia</taxon>
        <taxon>Neoheterodontei</taxon>
        <taxon>Myida</taxon>
        <taxon>Dreissenoidea</taxon>
        <taxon>Dreissenidae</taxon>
        <taxon>Dreissena</taxon>
    </lineage>
</organism>
<dbReference type="AlphaFoldDB" id="A0A9D4CSX0"/>
<dbReference type="EMBL" id="JAIWYP010000012">
    <property type="protein sequence ID" value="KAH3731059.1"/>
    <property type="molecule type" value="Genomic_DNA"/>
</dbReference>